<dbReference type="PROSITE" id="PS51471">
    <property type="entry name" value="FE2OG_OXY"/>
    <property type="match status" value="1"/>
</dbReference>
<evidence type="ECO:0000259" key="9">
    <source>
        <dbReference type="PROSITE" id="PS51471"/>
    </source>
</evidence>
<name>A0A835WMI3_9CHLO</name>
<comment type="catalytic activity">
    <reaction evidence="7">
        <text>L-prolyl-[collagen] + 2-oxoglutarate + O2 = trans-4-hydroxy-L-prolyl-[collagen] + succinate + CO2</text>
        <dbReference type="Rhea" id="RHEA:18945"/>
        <dbReference type="Rhea" id="RHEA-COMP:11676"/>
        <dbReference type="Rhea" id="RHEA-COMP:11680"/>
        <dbReference type="ChEBI" id="CHEBI:15379"/>
        <dbReference type="ChEBI" id="CHEBI:16526"/>
        <dbReference type="ChEBI" id="CHEBI:16810"/>
        <dbReference type="ChEBI" id="CHEBI:30031"/>
        <dbReference type="ChEBI" id="CHEBI:50342"/>
        <dbReference type="ChEBI" id="CHEBI:61965"/>
        <dbReference type="EC" id="1.14.11.2"/>
    </reaction>
</comment>
<dbReference type="PANTHER" id="PTHR10869">
    <property type="entry name" value="PROLYL 4-HYDROXYLASE ALPHA SUBUNIT"/>
    <property type="match status" value="1"/>
</dbReference>
<dbReference type="GO" id="GO:0005789">
    <property type="term" value="C:endoplasmic reticulum membrane"/>
    <property type="evidence" value="ECO:0007669"/>
    <property type="project" value="UniProtKB-SubCell"/>
</dbReference>
<dbReference type="Gene3D" id="2.60.120.620">
    <property type="entry name" value="q2cbj1_9rhob like domain"/>
    <property type="match status" value="1"/>
</dbReference>
<feature type="domain" description="Fe2OG dioxygenase" evidence="9">
    <location>
        <begin position="213"/>
        <end position="339"/>
    </location>
</feature>
<reference evidence="10" key="1">
    <citation type="journal article" date="2020" name="bioRxiv">
        <title>Comparative genomics of Chlamydomonas.</title>
        <authorList>
            <person name="Craig R.J."/>
            <person name="Hasan A.R."/>
            <person name="Ness R.W."/>
            <person name="Keightley P.D."/>
        </authorList>
    </citation>
    <scope>NUCLEOTIDE SEQUENCE</scope>
    <source>
        <strain evidence="10">CCAP 11/173</strain>
    </source>
</reference>
<dbReference type="SMART" id="SM00702">
    <property type="entry name" value="P4Hc"/>
    <property type="match status" value="1"/>
</dbReference>
<keyword evidence="3" id="KW-0479">Metal-binding</keyword>
<evidence type="ECO:0000256" key="1">
    <source>
        <dbReference type="ARBA" id="ARBA00001961"/>
    </source>
</evidence>
<dbReference type="InterPro" id="IPR005123">
    <property type="entry name" value="Oxoglu/Fe-dep_dioxygenase_dom"/>
</dbReference>
<evidence type="ECO:0000256" key="3">
    <source>
        <dbReference type="ARBA" id="ARBA00022723"/>
    </source>
</evidence>
<evidence type="ECO:0000256" key="5">
    <source>
        <dbReference type="ARBA" id="ARBA00023002"/>
    </source>
</evidence>
<evidence type="ECO:0000256" key="8">
    <source>
        <dbReference type="SAM" id="MobiDB-lite"/>
    </source>
</evidence>
<evidence type="ECO:0000256" key="2">
    <source>
        <dbReference type="ARBA" id="ARBA00004648"/>
    </source>
</evidence>
<proteinExistence type="predicted"/>
<dbReference type="InterPro" id="IPR045054">
    <property type="entry name" value="P4HA-like"/>
</dbReference>
<evidence type="ECO:0000313" key="10">
    <source>
        <dbReference type="EMBL" id="KAG2450235.1"/>
    </source>
</evidence>
<dbReference type="Pfam" id="PF13640">
    <property type="entry name" value="2OG-FeII_Oxy_3"/>
    <property type="match status" value="1"/>
</dbReference>
<accession>A0A835WMI3</accession>
<organism evidence="10 11">
    <name type="scientific">Chlamydomonas schloesseri</name>
    <dbReference type="NCBI Taxonomy" id="2026947"/>
    <lineage>
        <taxon>Eukaryota</taxon>
        <taxon>Viridiplantae</taxon>
        <taxon>Chlorophyta</taxon>
        <taxon>core chlorophytes</taxon>
        <taxon>Chlorophyceae</taxon>
        <taxon>CS clade</taxon>
        <taxon>Chlamydomonadales</taxon>
        <taxon>Chlamydomonadaceae</taxon>
        <taxon>Chlamydomonas</taxon>
    </lineage>
</organism>
<feature type="compositionally biased region" description="Gly residues" evidence="8">
    <location>
        <begin position="103"/>
        <end position="113"/>
    </location>
</feature>
<evidence type="ECO:0000256" key="6">
    <source>
        <dbReference type="ARBA" id="ARBA00023004"/>
    </source>
</evidence>
<keyword evidence="6" id="KW-0408">Iron</keyword>
<dbReference type="GO" id="GO:0005506">
    <property type="term" value="F:iron ion binding"/>
    <property type="evidence" value="ECO:0007669"/>
    <property type="project" value="InterPro"/>
</dbReference>
<gene>
    <name evidence="10" type="ORF">HYH02_000332</name>
</gene>
<dbReference type="InterPro" id="IPR006620">
    <property type="entry name" value="Pro_4_hyd_alph"/>
</dbReference>
<sequence length="345" mass="37548">MVLAYQRQYENEQIWDQLQEDEHGNLFVDKTAEQRARRQRLLSAAQSARIRKGMIRYVLLEVGRWSAVQAAAAADAEGAARVAGTGGAAVSVGVVGDAGDTGAAGAGGGGGGAEETAHSGSESEEERVVMQPFHLAIRHAMAAGTKVDKARREEIIALASKFMYPSGLAYRPGEKVEAEQQVRTSKGTFLGGDTSPALTWLEQKIAAVTDIPRQNGEFWNVLNYKHTQHYDSHMDSFDPKEYGQQYSQRIATVIVVLSDEGLVGGETVFKREGKANVDKPITNWTDCDADGGLRYKPRAGDAVLFWSAYPDGQLDRHALHGSCPVVTGNKWVAVKWIRNKGAYNP</sequence>
<dbReference type="GO" id="GO:0004656">
    <property type="term" value="F:procollagen-proline 4-dioxygenase activity"/>
    <property type="evidence" value="ECO:0007669"/>
    <property type="project" value="UniProtKB-EC"/>
</dbReference>
<comment type="caution">
    <text evidence="10">The sequence shown here is derived from an EMBL/GenBank/DDBJ whole genome shotgun (WGS) entry which is preliminary data.</text>
</comment>
<comment type="cofactor">
    <cofactor evidence="1">
        <name>L-ascorbate</name>
        <dbReference type="ChEBI" id="CHEBI:38290"/>
    </cofactor>
</comment>
<dbReference type="PANTHER" id="PTHR10869:SF246">
    <property type="entry name" value="TRANSMEMBRANE PROLYL 4-HYDROXYLASE"/>
    <property type="match status" value="1"/>
</dbReference>
<keyword evidence="4" id="KW-0223">Dioxygenase</keyword>
<evidence type="ECO:0000313" key="11">
    <source>
        <dbReference type="Proteomes" id="UP000613740"/>
    </source>
</evidence>
<protein>
    <recommendedName>
        <fullName evidence="9">Fe2OG dioxygenase domain-containing protein</fullName>
    </recommendedName>
</protein>
<feature type="region of interest" description="Disordered" evidence="8">
    <location>
        <begin position="103"/>
        <end position="124"/>
    </location>
</feature>
<dbReference type="EMBL" id="JAEHOD010000012">
    <property type="protein sequence ID" value="KAG2450235.1"/>
    <property type="molecule type" value="Genomic_DNA"/>
</dbReference>
<dbReference type="InterPro" id="IPR044862">
    <property type="entry name" value="Pro_4_hyd_alph_FE2OG_OXY"/>
</dbReference>
<dbReference type="OrthoDB" id="420380at2759"/>
<dbReference type="AlphaFoldDB" id="A0A835WMI3"/>
<dbReference type="Proteomes" id="UP000613740">
    <property type="component" value="Unassembled WGS sequence"/>
</dbReference>
<keyword evidence="5" id="KW-0560">Oxidoreductase</keyword>
<evidence type="ECO:0000256" key="7">
    <source>
        <dbReference type="ARBA" id="ARBA00049169"/>
    </source>
</evidence>
<keyword evidence="11" id="KW-1185">Reference proteome</keyword>
<comment type="subcellular location">
    <subcellularLocation>
        <location evidence="2">Endoplasmic reticulum membrane</location>
        <topology evidence="2">Single-pass type II membrane protein</topology>
    </subcellularLocation>
</comment>
<evidence type="ECO:0000256" key="4">
    <source>
        <dbReference type="ARBA" id="ARBA00022964"/>
    </source>
</evidence>
<dbReference type="GO" id="GO:0031418">
    <property type="term" value="F:L-ascorbic acid binding"/>
    <property type="evidence" value="ECO:0007669"/>
    <property type="project" value="InterPro"/>
</dbReference>